<comment type="caution">
    <text evidence="6">The sequence shown here is derived from an EMBL/GenBank/DDBJ whole genome shotgun (WGS) entry which is preliminary data.</text>
</comment>
<keyword evidence="7" id="KW-1185">Reference proteome</keyword>
<dbReference type="Pfam" id="PF03016">
    <property type="entry name" value="Exostosin_GT47"/>
    <property type="match status" value="1"/>
</dbReference>
<reference evidence="6" key="1">
    <citation type="submission" date="2021-01" db="EMBL/GenBank/DDBJ databases">
        <title>Adiantum capillus-veneris genome.</title>
        <authorList>
            <person name="Fang Y."/>
            <person name="Liao Q."/>
        </authorList>
    </citation>
    <scope>NUCLEOTIDE SEQUENCE</scope>
    <source>
        <strain evidence="6">H3</strain>
        <tissue evidence="6">Leaf</tissue>
    </source>
</reference>
<keyword evidence="4" id="KW-0333">Golgi apparatus</keyword>
<evidence type="ECO:0000256" key="1">
    <source>
        <dbReference type="ARBA" id="ARBA00004323"/>
    </source>
</evidence>
<dbReference type="OrthoDB" id="200115at2759"/>
<dbReference type="AlphaFoldDB" id="A0A9D4UT91"/>
<keyword evidence="3" id="KW-0812">Transmembrane</keyword>
<dbReference type="PANTHER" id="PTHR11062">
    <property type="entry name" value="EXOSTOSIN HEPARAN SULFATE GLYCOSYLTRANSFERASE -RELATED"/>
    <property type="match status" value="1"/>
</dbReference>
<dbReference type="EMBL" id="JABFUD020000011">
    <property type="protein sequence ID" value="KAI5073678.1"/>
    <property type="molecule type" value="Genomic_DNA"/>
</dbReference>
<evidence type="ECO:0000313" key="6">
    <source>
        <dbReference type="EMBL" id="KAI5073678.1"/>
    </source>
</evidence>
<evidence type="ECO:0000313" key="7">
    <source>
        <dbReference type="Proteomes" id="UP000886520"/>
    </source>
</evidence>
<dbReference type="GO" id="GO:0000139">
    <property type="term" value="C:Golgi membrane"/>
    <property type="evidence" value="ECO:0007669"/>
    <property type="project" value="UniProtKB-SubCell"/>
</dbReference>
<name>A0A9D4UT91_ADICA</name>
<comment type="subcellular location">
    <subcellularLocation>
        <location evidence="1">Golgi apparatus membrane</location>
        <topology evidence="1">Single-pass type II membrane protein</topology>
    </subcellularLocation>
</comment>
<evidence type="ECO:0000259" key="5">
    <source>
        <dbReference type="Pfam" id="PF03016"/>
    </source>
</evidence>
<evidence type="ECO:0000256" key="2">
    <source>
        <dbReference type="ARBA" id="ARBA00010271"/>
    </source>
</evidence>
<organism evidence="6 7">
    <name type="scientific">Adiantum capillus-veneris</name>
    <name type="common">Maidenhair fern</name>
    <dbReference type="NCBI Taxonomy" id="13818"/>
    <lineage>
        <taxon>Eukaryota</taxon>
        <taxon>Viridiplantae</taxon>
        <taxon>Streptophyta</taxon>
        <taxon>Embryophyta</taxon>
        <taxon>Tracheophyta</taxon>
        <taxon>Polypodiopsida</taxon>
        <taxon>Polypodiidae</taxon>
        <taxon>Polypodiales</taxon>
        <taxon>Pteridineae</taxon>
        <taxon>Pteridaceae</taxon>
        <taxon>Vittarioideae</taxon>
        <taxon>Adiantum</taxon>
    </lineage>
</organism>
<dbReference type="GO" id="GO:0016757">
    <property type="term" value="F:glycosyltransferase activity"/>
    <property type="evidence" value="ECO:0007669"/>
    <property type="project" value="InterPro"/>
</dbReference>
<evidence type="ECO:0000256" key="4">
    <source>
        <dbReference type="ARBA" id="ARBA00023034"/>
    </source>
</evidence>
<dbReference type="PANTHER" id="PTHR11062:SF375">
    <property type="entry name" value="EXOSTOSIN GT47 DOMAIN-CONTAINING PROTEIN"/>
    <property type="match status" value="1"/>
</dbReference>
<keyword evidence="3" id="KW-0735">Signal-anchor</keyword>
<gene>
    <name evidence="6" type="ORF">GOP47_0011691</name>
</gene>
<dbReference type="Proteomes" id="UP000886520">
    <property type="component" value="Chromosome 11"/>
</dbReference>
<proteinExistence type="inferred from homology"/>
<feature type="domain" description="Exostosin GT47" evidence="5">
    <location>
        <begin position="180"/>
        <end position="583"/>
    </location>
</feature>
<accession>A0A9D4UT91</accession>
<evidence type="ECO:0000256" key="3">
    <source>
        <dbReference type="ARBA" id="ARBA00022968"/>
    </source>
</evidence>
<dbReference type="InterPro" id="IPR040911">
    <property type="entry name" value="Exostosin_GT47"/>
</dbReference>
<protein>
    <recommendedName>
        <fullName evidence="5">Exostosin GT47 domain-containing protein</fullName>
    </recommendedName>
</protein>
<comment type="similarity">
    <text evidence="2">Belongs to the glycosyltransferase 47 family.</text>
</comment>
<dbReference type="InterPro" id="IPR004263">
    <property type="entry name" value="Exostosin"/>
</dbReference>
<sequence>MIDREHHAAAHAAAAAPALTCNMCSKHSSSYIHSTAAASTKRSSSGTASPGPGCSLILLLPFLFLFLCFSANKLLHVSYMRRDELREESNPCLIRASSYDQLQPFVPTHNSLQQLDPAAGAATQLGGGAAGSISKSTRAQKITVSPAAAGRAGERSEESAIFSGVNIDAAAASNVGADECQGKYIYTYPLPPEFNEELVERCNVGYKRYCDKWFCIPCNRLENYGFGPKVEPAAGGRNQSSDEGSSSVELIPKEAWFRSDQFSLEVIVYEKMKRHQCLTANPDEAAAFYIPYFGGLDMAFTLFSGHIHLMDELQHRLVGWLSGNAVWQRKGAHAPHFMVLGHVAWDFDRRPLQGDTNDDGTSSYTWGSSLFHQPLLTNISWLLIERKGNQHDMGLPFPTLFHPSSPTDIFLWQEEIRKAKRPWLVTFVGGSRRHFDKEATRNVRQVLMRQCHEAEQDKINSGGGTLQKCKALECIGAEEMRKKRSSKEPYGSRENIGIEREIACDEEPEEVVKALTKSVFCMQPKGDSATRKGFFDTIVAGCIPVLFANDTAYLQYIWHLPTDPSLYSVFVPEAKIAAGQVNVVEVLSHVPHTQIKSMQRAIRRLIPRIIYSPPGSHHLNQDAFSIALECFLIHHKPISNSI</sequence>